<dbReference type="AlphaFoldDB" id="A0A7W7SV80"/>
<accession>A0A7W7SV80</accession>
<organism evidence="1 2">
    <name type="scientific">Micromonospora polyrhachis</name>
    <dbReference type="NCBI Taxonomy" id="1282883"/>
    <lineage>
        <taxon>Bacteria</taxon>
        <taxon>Bacillati</taxon>
        <taxon>Actinomycetota</taxon>
        <taxon>Actinomycetes</taxon>
        <taxon>Micromonosporales</taxon>
        <taxon>Micromonosporaceae</taxon>
        <taxon>Micromonospora</taxon>
    </lineage>
</organism>
<gene>
    <name evidence="1" type="ORF">FHR38_005269</name>
</gene>
<name>A0A7W7SV80_9ACTN</name>
<dbReference type="RefSeq" id="WP_184537120.1">
    <property type="nucleotide sequence ID" value="NZ_JACHJW010000001.1"/>
</dbReference>
<keyword evidence="2" id="KW-1185">Reference proteome</keyword>
<comment type="caution">
    <text evidence="1">The sequence shown here is derived from an EMBL/GenBank/DDBJ whole genome shotgun (WGS) entry which is preliminary data.</text>
</comment>
<protein>
    <submittedName>
        <fullName evidence="1">Uncharacterized protein</fullName>
    </submittedName>
</protein>
<evidence type="ECO:0000313" key="1">
    <source>
        <dbReference type="EMBL" id="MBB4961536.1"/>
    </source>
</evidence>
<evidence type="ECO:0000313" key="2">
    <source>
        <dbReference type="Proteomes" id="UP000578819"/>
    </source>
</evidence>
<reference evidence="1 2" key="1">
    <citation type="submission" date="2020-08" db="EMBL/GenBank/DDBJ databases">
        <title>Sequencing the genomes of 1000 actinobacteria strains.</title>
        <authorList>
            <person name="Klenk H.-P."/>
        </authorList>
    </citation>
    <scope>NUCLEOTIDE SEQUENCE [LARGE SCALE GENOMIC DNA]</scope>
    <source>
        <strain evidence="1 2">DSM 45886</strain>
    </source>
</reference>
<dbReference type="EMBL" id="JACHJW010000001">
    <property type="protein sequence ID" value="MBB4961536.1"/>
    <property type="molecule type" value="Genomic_DNA"/>
</dbReference>
<proteinExistence type="predicted"/>
<sequence>MTQQMSGMFVQHRQGSLAFGAATLRTGWTWRRAEIRIGERVWTVGPTDRHRIGVTAHAGDSPAVRLHPQQSHVPGPGGPVRWHPGHRGGELTRDGCRIRLRIPARPRGAIHVDVTGDWPDLDLVVLTAVFALMSRRRHRTLRIVAIVGATGHGPVG</sequence>
<dbReference type="Proteomes" id="UP000578819">
    <property type="component" value="Unassembled WGS sequence"/>
</dbReference>